<comment type="caution">
    <text evidence="1">The sequence shown here is derived from an EMBL/GenBank/DDBJ whole genome shotgun (WGS) entry which is preliminary data.</text>
</comment>
<reference evidence="1 2" key="1">
    <citation type="journal article" date="2023" name="Sci. Data">
        <title>Genome assembly of the Korean intertidal mud-creeper Batillaria attramentaria.</title>
        <authorList>
            <person name="Patra A.K."/>
            <person name="Ho P.T."/>
            <person name="Jun S."/>
            <person name="Lee S.J."/>
            <person name="Kim Y."/>
            <person name="Won Y.J."/>
        </authorList>
    </citation>
    <scope>NUCLEOTIDE SEQUENCE [LARGE SCALE GENOMIC DNA]</scope>
    <source>
        <strain evidence="1">Wonlab-2016</strain>
    </source>
</reference>
<organism evidence="1 2">
    <name type="scientific">Batillaria attramentaria</name>
    <dbReference type="NCBI Taxonomy" id="370345"/>
    <lineage>
        <taxon>Eukaryota</taxon>
        <taxon>Metazoa</taxon>
        <taxon>Spiralia</taxon>
        <taxon>Lophotrochozoa</taxon>
        <taxon>Mollusca</taxon>
        <taxon>Gastropoda</taxon>
        <taxon>Caenogastropoda</taxon>
        <taxon>Sorbeoconcha</taxon>
        <taxon>Cerithioidea</taxon>
        <taxon>Batillariidae</taxon>
        <taxon>Batillaria</taxon>
    </lineage>
</organism>
<protein>
    <submittedName>
        <fullName evidence="1">Uncharacterized protein</fullName>
    </submittedName>
</protein>
<evidence type="ECO:0000313" key="2">
    <source>
        <dbReference type="Proteomes" id="UP001519460"/>
    </source>
</evidence>
<dbReference type="AlphaFoldDB" id="A0ABD0KFI5"/>
<accession>A0ABD0KFI5</accession>
<keyword evidence="2" id="KW-1185">Reference proteome</keyword>
<sequence>MPFGSFETLKGKVLQPSKDAANLAKISLHRKLPDILSKSLINLHPFPSLLGERTPEACCCCNPNWAMPACSCVKNPPCLCGMCCWSYVYRPGNVRSLQMMNSSEFAGNRSLAD</sequence>
<proteinExistence type="predicted"/>
<gene>
    <name evidence="1" type="ORF">BaRGS_00023051</name>
</gene>
<dbReference type="EMBL" id="JACVVK020000190">
    <property type="protein sequence ID" value="KAK7485750.1"/>
    <property type="molecule type" value="Genomic_DNA"/>
</dbReference>
<dbReference type="Proteomes" id="UP001519460">
    <property type="component" value="Unassembled WGS sequence"/>
</dbReference>
<evidence type="ECO:0000313" key="1">
    <source>
        <dbReference type="EMBL" id="KAK7485750.1"/>
    </source>
</evidence>
<name>A0ABD0KFI5_9CAEN</name>